<name>A0A919G5A4_9ACTN</name>
<protein>
    <submittedName>
        <fullName evidence="6">GntR family transcriptional regulator</fullName>
    </submittedName>
</protein>
<dbReference type="PANTHER" id="PTHR38445:SF9">
    <property type="entry name" value="HTH-TYPE TRANSCRIPTIONAL REPRESSOR YTRA"/>
    <property type="match status" value="1"/>
</dbReference>
<dbReference type="AlphaFoldDB" id="A0A919G5A4"/>
<evidence type="ECO:0000313" key="7">
    <source>
        <dbReference type="Proteomes" id="UP000617734"/>
    </source>
</evidence>
<evidence type="ECO:0000313" key="6">
    <source>
        <dbReference type="EMBL" id="GHH77914.1"/>
    </source>
</evidence>
<dbReference type="InterPro" id="IPR036390">
    <property type="entry name" value="WH_DNA-bd_sf"/>
</dbReference>
<dbReference type="PANTHER" id="PTHR38445">
    <property type="entry name" value="HTH-TYPE TRANSCRIPTIONAL REPRESSOR YTRA"/>
    <property type="match status" value="1"/>
</dbReference>
<comment type="caution">
    <text evidence="6">The sequence shown here is derived from an EMBL/GenBank/DDBJ whole genome shotgun (WGS) entry which is preliminary data.</text>
</comment>
<dbReference type="InterPro" id="IPR036388">
    <property type="entry name" value="WH-like_DNA-bd_sf"/>
</dbReference>
<reference evidence="6" key="2">
    <citation type="submission" date="2020-09" db="EMBL/GenBank/DDBJ databases">
        <authorList>
            <person name="Sun Q."/>
            <person name="Ohkuma M."/>
        </authorList>
    </citation>
    <scope>NUCLEOTIDE SEQUENCE</scope>
    <source>
        <strain evidence="6">JCM 4646</strain>
    </source>
</reference>
<proteinExistence type="predicted"/>
<evidence type="ECO:0000256" key="2">
    <source>
        <dbReference type="ARBA" id="ARBA00023125"/>
    </source>
</evidence>
<dbReference type="GO" id="GO:0003677">
    <property type="term" value="F:DNA binding"/>
    <property type="evidence" value="ECO:0007669"/>
    <property type="project" value="UniProtKB-KW"/>
</dbReference>
<reference evidence="6" key="1">
    <citation type="journal article" date="2014" name="Int. J. Syst. Evol. Microbiol.">
        <title>Complete genome sequence of Corynebacterium casei LMG S-19264T (=DSM 44701T), isolated from a smear-ripened cheese.</title>
        <authorList>
            <consortium name="US DOE Joint Genome Institute (JGI-PGF)"/>
            <person name="Walter F."/>
            <person name="Albersmeier A."/>
            <person name="Kalinowski J."/>
            <person name="Ruckert C."/>
        </authorList>
    </citation>
    <scope>NUCLEOTIDE SEQUENCE</scope>
    <source>
        <strain evidence="6">JCM 4646</strain>
    </source>
</reference>
<evidence type="ECO:0000259" key="5">
    <source>
        <dbReference type="PROSITE" id="PS50949"/>
    </source>
</evidence>
<feature type="region of interest" description="Disordered" evidence="4">
    <location>
        <begin position="1"/>
        <end position="29"/>
    </location>
</feature>
<evidence type="ECO:0000256" key="4">
    <source>
        <dbReference type="SAM" id="MobiDB-lite"/>
    </source>
</evidence>
<dbReference type="SMART" id="SM00345">
    <property type="entry name" value="HTH_GNTR"/>
    <property type="match status" value="1"/>
</dbReference>
<accession>A0A919G5A4</accession>
<dbReference type="Gene3D" id="1.10.10.10">
    <property type="entry name" value="Winged helix-like DNA-binding domain superfamily/Winged helix DNA-binding domain"/>
    <property type="match status" value="1"/>
</dbReference>
<organism evidence="6 7">
    <name type="scientific">Kitasatospora indigofera</name>
    <dbReference type="NCBI Taxonomy" id="67307"/>
    <lineage>
        <taxon>Bacteria</taxon>
        <taxon>Bacillati</taxon>
        <taxon>Actinomycetota</taxon>
        <taxon>Actinomycetes</taxon>
        <taxon>Kitasatosporales</taxon>
        <taxon>Streptomycetaceae</taxon>
        <taxon>Kitasatospora</taxon>
    </lineage>
</organism>
<keyword evidence="3" id="KW-0804">Transcription</keyword>
<feature type="domain" description="HTH gntR-type" evidence="5">
    <location>
        <begin position="11"/>
        <end position="79"/>
    </location>
</feature>
<dbReference type="Pfam" id="PF00392">
    <property type="entry name" value="GntR"/>
    <property type="match status" value="1"/>
</dbReference>
<dbReference type="CDD" id="cd07377">
    <property type="entry name" value="WHTH_GntR"/>
    <property type="match status" value="1"/>
</dbReference>
<dbReference type="GeneID" id="95355601"/>
<dbReference type="EMBL" id="BNBO01000035">
    <property type="protein sequence ID" value="GHH77914.1"/>
    <property type="molecule type" value="Genomic_DNA"/>
</dbReference>
<dbReference type="SUPFAM" id="SSF46785">
    <property type="entry name" value="Winged helix' DNA-binding domain"/>
    <property type="match status" value="1"/>
</dbReference>
<sequence>MQLSVDPDAATPPYEQIRSQIAGQARSGELPTGLKLPTVRALAEQLGLAANTVARAYRELEAEGVVETHGRRGTLIAATGDTAHRLTAAAATEYAERARRLGVPRADAEAAVATALRMAYEVS</sequence>
<dbReference type="InterPro" id="IPR000524">
    <property type="entry name" value="Tscrpt_reg_HTH_GntR"/>
</dbReference>
<evidence type="ECO:0000256" key="3">
    <source>
        <dbReference type="ARBA" id="ARBA00023163"/>
    </source>
</evidence>
<evidence type="ECO:0000256" key="1">
    <source>
        <dbReference type="ARBA" id="ARBA00023015"/>
    </source>
</evidence>
<keyword evidence="7" id="KW-1185">Reference proteome</keyword>
<dbReference type="PROSITE" id="PS50949">
    <property type="entry name" value="HTH_GNTR"/>
    <property type="match status" value="1"/>
</dbReference>
<dbReference type="RefSeq" id="WP_190213370.1">
    <property type="nucleotide sequence ID" value="NZ_BNBO01000035.1"/>
</dbReference>
<dbReference type="PRINTS" id="PR00035">
    <property type="entry name" value="HTHGNTR"/>
</dbReference>
<gene>
    <name evidence="6" type="ORF">GCM10018781_52320</name>
</gene>
<keyword evidence="1" id="KW-0805">Transcription regulation</keyword>
<keyword evidence="2" id="KW-0238">DNA-binding</keyword>
<dbReference type="GO" id="GO:0003700">
    <property type="term" value="F:DNA-binding transcription factor activity"/>
    <property type="evidence" value="ECO:0007669"/>
    <property type="project" value="InterPro"/>
</dbReference>
<dbReference type="Proteomes" id="UP000617734">
    <property type="component" value="Unassembled WGS sequence"/>
</dbReference>